<comment type="catalytic activity">
    <reaction evidence="1">
        <text>ATP + protein L-histidine = ADP + protein N-phospho-L-histidine.</text>
        <dbReference type="EC" id="2.7.13.3"/>
    </reaction>
</comment>
<proteinExistence type="predicted"/>
<keyword evidence="5" id="KW-0418">Kinase</keyword>
<dbReference type="PROSITE" id="PS50005">
    <property type="entry name" value="TPR"/>
    <property type="match status" value="3"/>
</dbReference>
<evidence type="ECO:0000256" key="3">
    <source>
        <dbReference type="ARBA" id="ARBA00022553"/>
    </source>
</evidence>
<keyword evidence="11" id="KW-1185">Reference proteome</keyword>
<feature type="repeat" description="TPR" evidence="7">
    <location>
        <begin position="279"/>
        <end position="312"/>
    </location>
</feature>
<dbReference type="SMART" id="SM00028">
    <property type="entry name" value="TPR"/>
    <property type="match status" value="6"/>
</dbReference>
<dbReference type="Proteomes" id="UP000282985">
    <property type="component" value="Unassembled WGS sequence"/>
</dbReference>
<evidence type="ECO:0000313" key="10">
    <source>
        <dbReference type="EMBL" id="RUT79232.1"/>
    </source>
</evidence>
<keyword evidence="8" id="KW-0732">Signal</keyword>
<keyword evidence="7" id="KW-0802">TPR repeat</keyword>
<keyword evidence="6" id="KW-0902">Two-component regulatory system</keyword>
<dbReference type="PROSITE" id="PS50293">
    <property type="entry name" value="TPR_REGION"/>
    <property type="match status" value="1"/>
</dbReference>
<dbReference type="Pfam" id="PF13181">
    <property type="entry name" value="TPR_8"/>
    <property type="match status" value="2"/>
</dbReference>
<dbReference type="InterPro" id="IPR003661">
    <property type="entry name" value="HisK_dim/P_dom"/>
</dbReference>
<dbReference type="SUPFAM" id="SSF55874">
    <property type="entry name" value="ATPase domain of HSP90 chaperone/DNA topoisomerase II/histidine kinase"/>
    <property type="match status" value="1"/>
</dbReference>
<dbReference type="InterPro" id="IPR036890">
    <property type="entry name" value="HATPase_C_sf"/>
</dbReference>
<dbReference type="Pfam" id="PF02518">
    <property type="entry name" value="HATPase_c"/>
    <property type="match status" value="1"/>
</dbReference>
<evidence type="ECO:0000256" key="8">
    <source>
        <dbReference type="SAM" id="SignalP"/>
    </source>
</evidence>
<dbReference type="Gene3D" id="1.10.287.130">
    <property type="match status" value="1"/>
</dbReference>
<dbReference type="SUPFAM" id="SSF47384">
    <property type="entry name" value="Homodimeric domain of signal transducing histidine kinase"/>
    <property type="match status" value="1"/>
</dbReference>
<gene>
    <name evidence="10" type="ORF">DLK05_05290</name>
</gene>
<accession>A0A434AXH6</accession>
<keyword evidence="4" id="KW-0808">Transferase</keyword>
<dbReference type="InterPro" id="IPR004358">
    <property type="entry name" value="Sig_transdc_His_kin-like_C"/>
</dbReference>
<feature type="repeat" description="TPR" evidence="7">
    <location>
        <begin position="239"/>
        <end position="272"/>
    </location>
</feature>
<dbReference type="AlphaFoldDB" id="A0A434AXH6"/>
<feature type="signal peptide" evidence="8">
    <location>
        <begin position="1"/>
        <end position="23"/>
    </location>
</feature>
<evidence type="ECO:0000313" key="11">
    <source>
        <dbReference type="Proteomes" id="UP000282985"/>
    </source>
</evidence>
<dbReference type="Pfam" id="PF00512">
    <property type="entry name" value="HisKA"/>
    <property type="match status" value="1"/>
</dbReference>
<dbReference type="InterPro" id="IPR050736">
    <property type="entry name" value="Sensor_HK_Regulatory"/>
</dbReference>
<dbReference type="PANTHER" id="PTHR43711:SF1">
    <property type="entry name" value="HISTIDINE KINASE 1"/>
    <property type="match status" value="1"/>
</dbReference>
<keyword evidence="3" id="KW-0597">Phosphoprotein</keyword>
<reference evidence="10 11" key="1">
    <citation type="submission" date="2018-11" db="EMBL/GenBank/DDBJ databases">
        <title>Parancylomarina longa gen. nov., sp. nov., isolated from sediments of southern Okinawa.</title>
        <authorList>
            <person name="Fu T."/>
        </authorList>
    </citation>
    <scope>NUCLEOTIDE SEQUENCE [LARGE SCALE GENOMIC DNA]</scope>
    <source>
        <strain evidence="10 11">T3-2 S1-C</strain>
    </source>
</reference>
<dbReference type="InterPro" id="IPR036097">
    <property type="entry name" value="HisK_dim/P_sf"/>
</dbReference>
<dbReference type="Pfam" id="PF13424">
    <property type="entry name" value="TPR_12"/>
    <property type="match status" value="1"/>
</dbReference>
<dbReference type="SMART" id="SM00387">
    <property type="entry name" value="HATPase_c"/>
    <property type="match status" value="1"/>
</dbReference>
<dbReference type="Gene3D" id="3.30.565.10">
    <property type="entry name" value="Histidine kinase-like ATPase, C-terminal domain"/>
    <property type="match status" value="1"/>
</dbReference>
<feature type="domain" description="Histidine kinase" evidence="9">
    <location>
        <begin position="456"/>
        <end position="674"/>
    </location>
</feature>
<dbReference type="EMBL" id="RJJX01000004">
    <property type="protein sequence ID" value="RUT79232.1"/>
    <property type="molecule type" value="Genomic_DNA"/>
</dbReference>
<dbReference type="PROSITE" id="PS50109">
    <property type="entry name" value="HIS_KIN"/>
    <property type="match status" value="1"/>
</dbReference>
<dbReference type="PANTHER" id="PTHR43711">
    <property type="entry name" value="TWO-COMPONENT HISTIDINE KINASE"/>
    <property type="match status" value="1"/>
</dbReference>
<evidence type="ECO:0000259" key="9">
    <source>
        <dbReference type="PROSITE" id="PS50109"/>
    </source>
</evidence>
<evidence type="ECO:0000256" key="7">
    <source>
        <dbReference type="PROSITE-ProRule" id="PRU00339"/>
    </source>
</evidence>
<evidence type="ECO:0000256" key="5">
    <source>
        <dbReference type="ARBA" id="ARBA00022777"/>
    </source>
</evidence>
<dbReference type="SMART" id="SM00388">
    <property type="entry name" value="HisKA"/>
    <property type="match status" value="1"/>
</dbReference>
<dbReference type="InterPro" id="IPR019734">
    <property type="entry name" value="TPR_rpt"/>
</dbReference>
<dbReference type="CDD" id="cd00082">
    <property type="entry name" value="HisKA"/>
    <property type="match status" value="1"/>
</dbReference>
<feature type="chain" id="PRO_5019275394" description="histidine kinase" evidence="8">
    <location>
        <begin position="24"/>
        <end position="693"/>
    </location>
</feature>
<dbReference type="GO" id="GO:0000155">
    <property type="term" value="F:phosphorelay sensor kinase activity"/>
    <property type="evidence" value="ECO:0007669"/>
    <property type="project" value="InterPro"/>
</dbReference>
<organism evidence="10 11">
    <name type="scientific">Ancylomarina longa</name>
    <dbReference type="NCBI Taxonomy" id="2487017"/>
    <lineage>
        <taxon>Bacteria</taxon>
        <taxon>Pseudomonadati</taxon>
        <taxon>Bacteroidota</taxon>
        <taxon>Bacteroidia</taxon>
        <taxon>Marinilabiliales</taxon>
        <taxon>Marinifilaceae</taxon>
        <taxon>Ancylomarina</taxon>
    </lineage>
</organism>
<dbReference type="OrthoDB" id="1116352at2"/>
<name>A0A434AXH6_9BACT</name>
<evidence type="ECO:0000256" key="2">
    <source>
        <dbReference type="ARBA" id="ARBA00012438"/>
    </source>
</evidence>
<dbReference type="PRINTS" id="PR00344">
    <property type="entry name" value="BCTRLSENSOR"/>
</dbReference>
<evidence type="ECO:0000256" key="6">
    <source>
        <dbReference type="ARBA" id="ARBA00023012"/>
    </source>
</evidence>
<dbReference type="InterPro" id="IPR011990">
    <property type="entry name" value="TPR-like_helical_dom_sf"/>
</dbReference>
<dbReference type="InterPro" id="IPR005467">
    <property type="entry name" value="His_kinase_dom"/>
</dbReference>
<dbReference type="EC" id="2.7.13.3" evidence="2"/>
<dbReference type="SUPFAM" id="SSF48452">
    <property type="entry name" value="TPR-like"/>
    <property type="match status" value="1"/>
</dbReference>
<sequence>MNMRLLVLFLLVFQLSASERSMAEISPKNDNQEYEVNRDQLQTIYELGTSYLQVSLDSANVYANRLRCKSVFIGDTLYLGYANLLEAKVSYRKSEYNRTVNFIEEALKQLSDSLLVDRANCFNICGNAYIKMGNYKLALKSHLTCLKIRNQLGDEYFISKSLNNIGSVFFKLRDYNSAIDYYNKSLEIRIKQKDLTGIALLNNNIGNIYFEKGDRVNALIKYFNAFHTIDKEQNIYWKPLLLKNIGEVYQSKGEISKAIVFYQRALYEAREMDDQAAVATSWIHLGRAYLNEKRYNQSLGAIKKALSISKKYKIPELELEGDRCLSLFYEQRGDYQNSLRFQKEYSLLKDSLFRQNNRKEIAEMSAKYKLDKIEKENIYFKQKSKIQELEIEKQNTRNKYFSILSVLVLAVVIYTVRSTKQKKRHNVLLKEKNKTIYKQNKELGQLNATKDKFLSIVAHDLKNPFNAVLGFSDLLIDRYFDIEESTRMEYLEIIHKSAANGSVLLETLLTWSRSKMGIMTYNPIEFDLIDVASDELEILKDKALIKNIELEFKFNMSYCVKADIDMVRTVIRNLGNNAIKFTKEYGKVILSVSERSGLLYFSVRDNGIGIKFDDLSKLFKLDSNFTRPGTSNEKGTGLGLILCREFIEKNGGSIGVQSQEGVGSEFWFTLKINSSEILKKTSTRGAEVKSLSC</sequence>
<evidence type="ECO:0000256" key="1">
    <source>
        <dbReference type="ARBA" id="ARBA00000085"/>
    </source>
</evidence>
<dbReference type="InterPro" id="IPR003594">
    <property type="entry name" value="HATPase_dom"/>
</dbReference>
<dbReference type="Gene3D" id="1.25.40.10">
    <property type="entry name" value="Tetratricopeptide repeat domain"/>
    <property type="match status" value="1"/>
</dbReference>
<feature type="repeat" description="TPR" evidence="7">
    <location>
        <begin position="159"/>
        <end position="192"/>
    </location>
</feature>
<evidence type="ECO:0000256" key="4">
    <source>
        <dbReference type="ARBA" id="ARBA00022679"/>
    </source>
</evidence>
<comment type="caution">
    <text evidence="10">The sequence shown here is derived from an EMBL/GenBank/DDBJ whole genome shotgun (WGS) entry which is preliminary data.</text>
</comment>
<protein>
    <recommendedName>
        <fullName evidence="2">histidine kinase</fullName>
        <ecNumber evidence="2">2.7.13.3</ecNumber>
    </recommendedName>
</protein>